<protein>
    <submittedName>
        <fullName evidence="1">Uncharacterized protein</fullName>
    </submittedName>
</protein>
<gene>
    <name evidence="1" type="ORF">FWK35_00006085</name>
</gene>
<evidence type="ECO:0000313" key="1">
    <source>
        <dbReference type="EMBL" id="KAF0768001.1"/>
    </source>
</evidence>
<comment type="caution">
    <text evidence="1">The sequence shown here is derived from an EMBL/GenBank/DDBJ whole genome shotgun (WGS) entry which is preliminary data.</text>
</comment>
<dbReference type="EMBL" id="VUJU01000855">
    <property type="protein sequence ID" value="KAF0768001.1"/>
    <property type="molecule type" value="Genomic_DNA"/>
</dbReference>
<sequence>MSLLSNYFKSLEGLDDILVYFDSTYVNGTYKSTIKEYSTTRFLRHLPIFLPHTWNVYNATKEGYGRTNNVSEGFNNKLKNIMCNASATTAFIVLIKICRRPKSYV</sequence>
<keyword evidence="2" id="KW-1185">Reference proteome</keyword>
<dbReference type="OrthoDB" id="7413367at2759"/>
<accession>A0A6G0ZBK6</accession>
<dbReference type="AlphaFoldDB" id="A0A6G0ZBK6"/>
<organism evidence="1 2">
    <name type="scientific">Aphis craccivora</name>
    <name type="common">Cowpea aphid</name>
    <dbReference type="NCBI Taxonomy" id="307492"/>
    <lineage>
        <taxon>Eukaryota</taxon>
        <taxon>Metazoa</taxon>
        <taxon>Ecdysozoa</taxon>
        <taxon>Arthropoda</taxon>
        <taxon>Hexapoda</taxon>
        <taxon>Insecta</taxon>
        <taxon>Pterygota</taxon>
        <taxon>Neoptera</taxon>
        <taxon>Paraneoptera</taxon>
        <taxon>Hemiptera</taxon>
        <taxon>Sternorrhyncha</taxon>
        <taxon>Aphidomorpha</taxon>
        <taxon>Aphidoidea</taxon>
        <taxon>Aphididae</taxon>
        <taxon>Aphidini</taxon>
        <taxon>Aphis</taxon>
        <taxon>Aphis</taxon>
    </lineage>
</organism>
<name>A0A6G0ZBK6_APHCR</name>
<proteinExistence type="predicted"/>
<dbReference type="Proteomes" id="UP000478052">
    <property type="component" value="Unassembled WGS sequence"/>
</dbReference>
<evidence type="ECO:0000313" key="2">
    <source>
        <dbReference type="Proteomes" id="UP000478052"/>
    </source>
</evidence>
<reference evidence="1 2" key="1">
    <citation type="submission" date="2019-08" db="EMBL/GenBank/DDBJ databases">
        <title>Whole genome of Aphis craccivora.</title>
        <authorList>
            <person name="Voronova N.V."/>
            <person name="Shulinski R.S."/>
            <person name="Bandarenka Y.V."/>
            <person name="Zhorov D.G."/>
            <person name="Warner D."/>
        </authorList>
    </citation>
    <scope>NUCLEOTIDE SEQUENCE [LARGE SCALE GENOMIC DNA]</scope>
    <source>
        <strain evidence="1">180601</strain>
        <tissue evidence="1">Whole Body</tissue>
    </source>
</reference>